<reference evidence="4 5" key="1">
    <citation type="journal article" date="2021" name="Int. J. Syst. Evol. Microbiol.">
        <title>Steroidobacter gossypii sp. nov., isolated from soil of cotton cropping field.</title>
        <authorList>
            <person name="Huang R."/>
            <person name="Yang S."/>
            <person name="Zhen C."/>
            <person name="Liu W."/>
        </authorList>
    </citation>
    <scope>NUCLEOTIDE SEQUENCE [LARGE SCALE GENOMIC DNA]</scope>
    <source>
        <strain evidence="4 5">S1-65</strain>
    </source>
</reference>
<dbReference type="Pfam" id="PF01370">
    <property type="entry name" value="Epimerase"/>
    <property type="match status" value="2"/>
</dbReference>
<evidence type="ECO:0000256" key="2">
    <source>
        <dbReference type="ARBA" id="ARBA00007637"/>
    </source>
</evidence>
<dbReference type="Proteomes" id="UP000661077">
    <property type="component" value="Unassembled WGS sequence"/>
</dbReference>
<comment type="pathway">
    <text evidence="1">Bacterial outer membrane biogenesis; LPS O-antigen biosynthesis.</text>
</comment>
<dbReference type="Gene3D" id="3.40.50.720">
    <property type="entry name" value="NAD(P)-binding Rossmann-like Domain"/>
    <property type="match status" value="1"/>
</dbReference>
<comment type="similarity">
    <text evidence="2">Belongs to the NAD(P)-dependent epimerase/dehydratase family.</text>
</comment>
<feature type="domain" description="NAD-dependent epimerase/dehydratase" evidence="3">
    <location>
        <begin position="187"/>
        <end position="293"/>
    </location>
</feature>
<dbReference type="PRINTS" id="PR01713">
    <property type="entry name" value="NUCEPIMERASE"/>
</dbReference>
<evidence type="ECO:0000259" key="3">
    <source>
        <dbReference type="Pfam" id="PF01370"/>
    </source>
</evidence>
<evidence type="ECO:0000313" key="5">
    <source>
        <dbReference type="Proteomes" id="UP000661077"/>
    </source>
</evidence>
<sequence>MAKLWTSNNSIAGKTVLVTGGAGFIGSHVANLLAENGARVRVVDALDAQVHGEEPGFPSHLHADVERIEGDIRNRDTLRSALAGVSHVCHLAAAVGVGQSMYEIERYVDVNNRGTALLLEALIDHPLERLVVASSMSVYGEGLYRARNPGGGADYCEPSLRSREQLGRGEWEIQSEHGTLVPVATPETKHVAPASVYALSKYDQEQMCLMCGAAYGVPTVALRFFNAYGPYQALSNPYTGVLAIFASRCLNGNPPLIFEDGLQRRDFVSVRDVAQACQLALTTSAVGEIFNVGSGEPRTVLDVATSVIDAVNARVEPKVTGKYRCGDIRHCFADISKAERMLGYQPKVKFEEGLLELSEWLAGTSANDNFMRASAELDRRGLTL</sequence>
<gene>
    <name evidence="4" type="ORF">JM946_25175</name>
</gene>
<dbReference type="EMBL" id="JAEVLS010000006">
    <property type="protein sequence ID" value="MBM0108037.1"/>
    <property type="molecule type" value="Genomic_DNA"/>
</dbReference>
<dbReference type="InterPro" id="IPR001509">
    <property type="entry name" value="Epimerase_deHydtase"/>
</dbReference>
<evidence type="ECO:0000313" key="4">
    <source>
        <dbReference type="EMBL" id="MBM0108037.1"/>
    </source>
</evidence>
<organism evidence="4 5">
    <name type="scientific">Steroidobacter gossypii</name>
    <dbReference type="NCBI Taxonomy" id="2805490"/>
    <lineage>
        <taxon>Bacteria</taxon>
        <taxon>Pseudomonadati</taxon>
        <taxon>Pseudomonadota</taxon>
        <taxon>Gammaproteobacteria</taxon>
        <taxon>Steroidobacterales</taxon>
        <taxon>Steroidobacteraceae</taxon>
        <taxon>Steroidobacter</taxon>
    </lineage>
</organism>
<dbReference type="SUPFAM" id="SSF51735">
    <property type="entry name" value="NAD(P)-binding Rossmann-fold domains"/>
    <property type="match status" value="1"/>
</dbReference>
<feature type="domain" description="NAD-dependent epimerase/dehydratase" evidence="3">
    <location>
        <begin position="16"/>
        <end position="142"/>
    </location>
</feature>
<evidence type="ECO:0000256" key="1">
    <source>
        <dbReference type="ARBA" id="ARBA00005125"/>
    </source>
</evidence>
<dbReference type="PANTHER" id="PTHR43000">
    <property type="entry name" value="DTDP-D-GLUCOSE 4,6-DEHYDRATASE-RELATED"/>
    <property type="match status" value="1"/>
</dbReference>
<comment type="caution">
    <text evidence="4">The sequence shown here is derived from an EMBL/GenBank/DDBJ whole genome shotgun (WGS) entry which is preliminary data.</text>
</comment>
<dbReference type="InterPro" id="IPR036291">
    <property type="entry name" value="NAD(P)-bd_dom_sf"/>
</dbReference>
<keyword evidence="5" id="KW-1185">Reference proteome</keyword>
<accession>A0ABS1X4A3</accession>
<proteinExistence type="inferred from homology"/>
<protein>
    <submittedName>
        <fullName evidence="4">SDR family NAD(P)-dependent oxidoreductase</fullName>
    </submittedName>
</protein>
<name>A0ABS1X4A3_9GAMM</name>